<dbReference type="PROSITE" id="PS50110">
    <property type="entry name" value="RESPONSE_REGULATORY"/>
    <property type="match status" value="1"/>
</dbReference>
<dbReference type="AlphaFoldDB" id="A0A955KX76"/>
<dbReference type="InterPro" id="IPR011006">
    <property type="entry name" value="CheY-like_superfamily"/>
</dbReference>
<reference evidence="3" key="1">
    <citation type="submission" date="2020-04" db="EMBL/GenBank/DDBJ databases">
        <authorList>
            <person name="Zhang T."/>
        </authorList>
    </citation>
    <scope>NUCLEOTIDE SEQUENCE</scope>
    <source>
        <strain evidence="3">HKST-UBA17</strain>
    </source>
</reference>
<dbReference type="SUPFAM" id="SSF52172">
    <property type="entry name" value="CheY-like"/>
    <property type="match status" value="1"/>
</dbReference>
<reference evidence="3" key="2">
    <citation type="journal article" date="2021" name="Microbiome">
        <title>Successional dynamics and alternative stable states in a saline activated sludge microbial community over 9 years.</title>
        <authorList>
            <person name="Wang Y."/>
            <person name="Ye J."/>
            <person name="Ju F."/>
            <person name="Liu L."/>
            <person name="Boyd J.A."/>
            <person name="Deng Y."/>
            <person name="Parks D.H."/>
            <person name="Jiang X."/>
            <person name="Yin X."/>
            <person name="Woodcroft B.J."/>
            <person name="Tyson G.W."/>
            <person name="Hugenholtz P."/>
            <person name="Polz M.F."/>
            <person name="Zhang T."/>
        </authorList>
    </citation>
    <scope>NUCLEOTIDE SEQUENCE</scope>
    <source>
        <strain evidence="3">HKST-UBA17</strain>
    </source>
</reference>
<comment type="caution">
    <text evidence="3">The sequence shown here is derived from an EMBL/GenBank/DDBJ whole genome shotgun (WGS) entry which is preliminary data.</text>
</comment>
<dbReference type="GO" id="GO:0000160">
    <property type="term" value="P:phosphorelay signal transduction system"/>
    <property type="evidence" value="ECO:0007669"/>
    <property type="project" value="InterPro"/>
</dbReference>
<sequence>MQTDLDTQPSKNALFLTPSESLITELKRHLHSKDINVMVSNNYQGFKIRFDAWPLDLVIVDEEIAIKDRRRVLPMIMVKKRTFKIIFLTQIDPDKRIHWIELGADDVLPRPFHPAELANKIELLIFPLNTLKEAHTIRRGYYELDTYENSLTINGYKVFLSQKQTLLAHYFLTNEGLRPLEEISKMFATNGYPSDQNSVRVAMTLLKKKIRQETSFEMIRCRRGLGFYLLGSQ</sequence>
<evidence type="ECO:0000259" key="2">
    <source>
        <dbReference type="PROSITE" id="PS50110"/>
    </source>
</evidence>
<gene>
    <name evidence="3" type="ORF">KC685_03010</name>
</gene>
<feature type="domain" description="Response regulatory" evidence="2">
    <location>
        <begin position="12"/>
        <end position="125"/>
    </location>
</feature>
<organism evidence="3 4">
    <name type="scientific">Candidatus Dojkabacteria bacterium</name>
    <dbReference type="NCBI Taxonomy" id="2099670"/>
    <lineage>
        <taxon>Bacteria</taxon>
        <taxon>Candidatus Dojkabacteria</taxon>
    </lineage>
</organism>
<dbReference type="Gene3D" id="3.40.50.2300">
    <property type="match status" value="1"/>
</dbReference>
<evidence type="ECO:0000256" key="1">
    <source>
        <dbReference type="PROSITE-ProRule" id="PRU00169"/>
    </source>
</evidence>
<protein>
    <submittedName>
        <fullName evidence="3">Response regulator transcription factor</fullName>
    </submittedName>
</protein>
<evidence type="ECO:0000313" key="3">
    <source>
        <dbReference type="EMBL" id="MCA9376864.1"/>
    </source>
</evidence>
<feature type="modified residue" description="4-aspartylphosphate" evidence="1">
    <location>
        <position position="61"/>
    </location>
</feature>
<accession>A0A955KX76</accession>
<keyword evidence="1" id="KW-0597">Phosphoprotein</keyword>
<dbReference type="Proteomes" id="UP000741282">
    <property type="component" value="Unassembled WGS sequence"/>
</dbReference>
<proteinExistence type="predicted"/>
<dbReference type="InterPro" id="IPR036388">
    <property type="entry name" value="WH-like_DNA-bd_sf"/>
</dbReference>
<name>A0A955KX76_9BACT</name>
<dbReference type="Gene3D" id="1.10.10.10">
    <property type="entry name" value="Winged helix-like DNA-binding domain superfamily/Winged helix DNA-binding domain"/>
    <property type="match status" value="1"/>
</dbReference>
<evidence type="ECO:0000313" key="4">
    <source>
        <dbReference type="Proteomes" id="UP000741282"/>
    </source>
</evidence>
<dbReference type="EMBL" id="JAGQLN010000009">
    <property type="protein sequence ID" value="MCA9376864.1"/>
    <property type="molecule type" value="Genomic_DNA"/>
</dbReference>
<dbReference type="InterPro" id="IPR001789">
    <property type="entry name" value="Sig_transdc_resp-reg_receiver"/>
</dbReference>